<dbReference type="Pfam" id="PF00903">
    <property type="entry name" value="Glyoxalase"/>
    <property type="match status" value="1"/>
</dbReference>
<dbReference type="InterPro" id="IPR052164">
    <property type="entry name" value="Anthracycline_SecMetBiosynth"/>
</dbReference>
<dbReference type="RefSeq" id="WP_188965532.1">
    <property type="nucleotide sequence ID" value="NZ_BMKW01000002.1"/>
</dbReference>
<dbReference type="Gene3D" id="3.10.180.10">
    <property type="entry name" value="2,3-Dihydroxybiphenyl 1,2-Dioxygenase, domain 1"/>
    <property type="match status" value="1"/>
</dbReference>
<dbReference type="PANTHER" id="PTHR33993">
    <property type="entry name" value="GLYOXALASE-RELATED"/>
    <property type="match status" value="1"/>
</dbReference>
<evidence type="ECO:0000259" key="1">
    <source>
        <dbReference type="PROSITE" id="PS51819"/>
    </source>
</evidence>
<protein>
    <recommendedName>
        <fullName evidence="1">VOC domain-containing protein</fullName>
    </recommendedName>
</protein>
<sequence length="138" mass="14805">MFDALSGHFGWVDLAATDVGAAAGFYAGAFGWSAREERVAGGTIIRFRHEGRDVASAYQLRQRHLAAGVPSHWTPYLRVVALEQVIGRITACGGRVIVPPLAASDRVRIALVQDVVGALVGLRQEDAAREERQADVPA</sequence>
<reference evidence="2" key="1">
    <citation type="journal article" date="2014" name="Int. J. Syst. Evol. Microbiol.">
        <title>Complete genome sequence of Corynebacterium casei LMG S-19264T (=DSM 44701T), isolated from a smear-ripened cheese.</title>
        <authorList>
            <consortium name="US DOE Joint Genome Institute (JGI-PGF)"/>
            <person name="Walter F."/>
            <person name="Albersmeier A."/>
            <person name="Kalinowski J."/>
            <person name="Ruckert C."/>
        </authorList>
    </citation>
    <scope>NUCLEOTIDE SEQUENCE</scope>
    <source>
        <strain evidence="2">CGMCC 1.3617</strain>
    </source>
</reference>
<organism evidence="2 3">
    <name type="scientific">Neoroseomonas lacus</name>
    <dbReference type="NCBI Taxonomy" id="287609"/>
    <lineage>
        <taxon>Bacteria</taxon>
        <taxon>Pseudomonadati</taxon>
        <taxon>Pseudomonadota</taxon>
        <taxon>Alphaproteobacteria</taxon>
        <taxon>Acetobacterales</taxon>
        <taxon>Acetobacteraceae</taxon>
        <taxon>Neoroseomonas</taxon>
    </lineage>
</organism>
<dbReference type="PROSITE" id="PS51819">
    <property type="entry name" value="VOC"/>
    <property type="match status" value="1"/>
</dbReference>
<dbReference type="EMBL" id="BMKW01000002">
    <property type="protein sequence ID" value="GGJ02576.1"/>
    <property type="molecule type" value="Genomic_DNA"/>
</dbReference>
<dbReference type="Proteomes" id="UP000661507">
    <property type="component" value="Unassembled WGS sequence"/>
</dbReference>
<dbReference type="SUPFAM" id="SSF54593">
    <property type="entry name" value="Glyoxalase/Bleomycin resistance protein/Dihydroxybiphenyl dioxygenase"/>
    <property type="match status" value="1"/>
</dbReference>
<name>A0A917K9D4_9PROT</name>
<dbReference type="AlphaFoldDB" id="A0A917K9D4"/>
<keyword evidence="3" id="KW-1185">Reference proteome</keyword>
<dbReference type="InterPro" id="IPR004360">
    <property type="entry name" value="Glyas_Fos-R_dOase_dom"/>
</dbReference>
<proteinExistence type="predicted"/>
<accession>A0A917K9D4</accession>
<comment type="caution">
    <text evidence="2">The sequence shown here is derived from an EMBL/GenBank/DDBJ whole genome shotgun (WGS) entry which is preliminary data.</text>
</comment>
<evidence type="ECO:0000313" key="2">
    <source>
        <dbReference type="EMBL" id="GGJ02576.1"/>
    </source>
</evidence>
<reference evidence="2" key="2">
    <citation type="submission" date="2020-09" db="EMBL/GenBank/DDBJ databases">
        <authorList>
            <person name="Sun Q."/>
            <person name="Zhou Y."/>
        </authorList>
    </citation>
    <scope>NUCLEOTIDE SEQUENCE</scope>
    <source>
        <strain evidence="2">CGMCC 1.3617</strain>
    </source>
</reference>
<dbReference type="InterPro" id="IPR037523">
    <property type="entry name" value="VOC_core"/>
</dbReference>
<feature type="domain" description="VOC" evidence="1">
    <location>
        <begin position="8"/>
        <end position="125"/>
    </location>
</feature>
<dbReference type="PANTHER" id="PTHR33993:SF14">
    <property type="entry name" value="GB|AAF24581.1"/>
    <property type="match status" value="1"/>
</dbReference>
<dbReference type="InterPro" id="IPR029068">
    <property type="entry name" value="Glyas_Bleomycin-R_OHBP_Dase"/>
</dbReference>
<evidence type="ECO:0000313" key="3">
    <source>
        <dbReference type="Proteomes" id="UP000661507"/>
    </source>
</evidence>
<gene>
    <name evidence="2" type="ORF">GCM10011320_06740</name>
</gene>